<comment type="caution">
    <text evidence="2">The sequence shown here is derived from an EMBL/GenBank/DDBJ whole genome shotgun (WGS) entry which is preliminary data.</text>
</comment>
<evidence type="ECO:0000313" key="2">
    <source>
        <dbReference type="EMBL" id="GIO27691.1"/>
    </source>
</evidence>
<dbReference type="Proteomes" id="UP000676917">
    <property type="component" value="Unassembled WGS sequence"/>
</dbReference>
<dbReference type="Gene3D" id="3.90.1200.10">
    <property type="match status" value="1"/>
</dbReference>
<dbReference type="Gene3D" id="3.30.200.20">
    <property type="entry name" value="Phosphorylase Kinase, domain 1"/>
    <property type="match status" value="1"/>
</dbReference>
<gene>
    <name evidence="2" type="ORF">J43TS3_23020</name>
</gene>
<dbReference type="EMBL" id="BORP01000004">
    <property type="protein sequence ID" value="GIO27691.1"/>
    <property type="molecule type" value="Genomic_DNA"/>
</dbReference>
<sequence length="338" mass="40424">MENVRGILEAFRVYPVEIEKYTDRVYYVKSNNQTYALKKSILNNDTLPFWHDVYRVAQAENLQHIIPVYINHRGDLYAGNENEVYYLTPWIESHHRSLFIDKVYQTLGYIHAKTRKIHTLTESSREQSRESFLIYQKQIYDLRKALLGHVELFESRHFMSPVELLVCTQYRDILKAFFLMDRRLEQYLENQSTISEWQVCLCHGNLSGSHILHGERTFFINWERSKYDNPIIDLSHFLKDRTLHYDNEGEALLSKFHNYMDENKLLIHELILLCIYLMDPSQYLQAIERYVNDSSEDSTINQVIQLQRLHRQLLFGIRFSEFIEAEYEMVSLDESSEI</sequence>
<evidence type="ECO:0000259" key="1">
    <source>
        <dbReference type="Pfam" id="PF01636"/>
    </source>
</evidence>
<dbReference type="InterPro" id="IPR047175">
    <property type="entry name" value="CotS-like"/>
</dbReference>
<dbReference type="AlphaFoldDB" id="A0A919X8U9"/>
<dbReference type="InterPro" id="IPR002575">
    <property type="entry name" value="Aminoglycoside_PTrfase"/>
</dbReference>
<dbReference type="Pfam" id="PF01636">
    <property type="entry name" value="APH"/>
    <property type="match status" value="1"/>
</dbReference>
<dbReference type="SUPFAM" id="SSF56112">
    <property type="entry name" value="Protein kinase-like (PK-like)"/>
    <property type="match status" value="1"/>
</dbReference>
<feature type="domain" description="Aminoglycoside phosphotransferase" evidence="1">
    <location>
        <begin position="21"/>
        <end position="241"/>
    </location>
</feature>
<protein>
    <recommendedName>
        <fullName evidence="1">Aminoglycoside phosphotransferase domain-containing protein</fullName>
    </recommendedName>
</protein>
<dbReference type="PANTHER" id="PTHR39179">
    <property type="entry name" value="SPORE COAT PROTEIN I"/>
    <property type="match status" value="1"/>
</dbReference>
<dbReference type="RefSeq" id="WP_212921160.1">
    <property type="nucleotide sequence ID" value="NZ_BORP01000004.1"/>
</dbReference>
<dbReference type="GO" id="GO:0042601">
    <property type="term" value="C:endospore-forming forespore"/>
    <property type="evidence" value="ECO:0007669"/>
    <property type="project" value="TreeGrafter"/>
</dbReference>
<evidence type="ECO:0000313" key="3">
    <source>
        <dbReference type="Proteomes" id="UP000676917"/>
    </source>
</evidence>
<keyword evidence="3" id="KW-1185">Reference proteome</keyword>
<name>A0A919X8U9_9BACI</name>
<organism evidence="2 3">
    <name type="scientific">Ornithinibacillus bavariensis</name>
    <dbReference type="NCBI Taxonomy" id="545502"/>
    <lineage>
        <taxon>Bacteria</taxon>
        <taxon>Bacillati</taxon>
        <taxon>Bacillota</taxon>
        <taxon>Bacilli</taxon>
        <taxon>Bacillales</taxon>
        <taxon>Bacillaceae</taxon>
        <taxon>Ornithinibacillus</taxon>
    </lineage>
</organism>
<dbReference type="PANTHER" id="PTHR39179:SF3">
    <property type="entry name" value="COTS-RELATED PROTEIN"/>
    <property type="match status" value="1"/>
</dbReference>
<proteinExistence type="predicted"/>
<accession>A0A919X8U9</accession>
<reference evidence="2" key="1">
    <citation type="submission" date="2021-03" db="EMBL/GenBank/DDBJ databases">
        <title>Antimicrobial resistance genes in bacteria isolated from Japanese honey, and their potential for conferring macrolide and lincosamide resistance in the American foulbrood pathogen Paenibacillus larvae.</title>
        <authorList>
            <person name="Okamoto M."/>
            <person name="Kumagai M."/>
            <person name="Kanamori H."/>
            <person name="Takamatsu D."/>
        </authorList>
    </citation>
    <scope>NUCLEOTIDE SEQUENCE</scope>
    <source>
        <strain evidence="2">J43TS3</strain>
    </source>
</reference>
<dbReference type="InterPro" id="IPR011009">
    <property type="entry name" value="Kinase-like_dom_sf"/>
</dbReference>